<proteinExistence type="predicted"/>
<keyword evidence="2" id="KW-1185">Reference proteome</keyword>
<gene>
    <name evidence="1" type="ORF">HLH36_16405</name>
</gene>
<protein>
    <submittedName>
        <fullName evidence="1">Uncharacterized protein</fullName>
    </submittedName>
</protein>
<reference evidence="1 2" key="1">
    <citation type="submission" date="2020-04" db="EMBL/GenBank/DDBJ databases">
        <title>Description of novel Gluconacetobacter.</title>
        <authorList>
            <person name="Sombolestani A."/>
        </authorList>
    </citation>
    <scope>NUCLEOTIDE SEQUENCE [LARGE SCALE GENOMIC DNA]</scope>
    <source>
        <strain evidence="1 2">LMG 27801</strain>
    </source>
</reference>
<dbReference type="Proteomes" id="UP000559860">
    <property type="component" value="Unassembled WGS sequence"/>
</dbReference>
<accession>A0A7W4IW85</accession>
<evidence type="ECO:0000313" key="1">
    <source>
        <dbReference type="EMBL" id="MBB2169907.1"/>
    </source>
</evidence>
<dbReference type="AlphaFoldDB" id="A0A7W4IW85"/>
<evidence type="ECO:0000313" key="2">
    <source>
        <dbReference type="Proteomes" id="UP000559860"/>
    </source>
</evidence>
<sequence length="90" mass="9535">MSPAEEETGDFYPVAGILRHQNRNPERVVIFPVSGKKGDSLFSVGSGPRAAGRLVGGAASAACGVIENMLYFLFNVSLGLFIISDVDCLM</sequence>
<dbReference type="EMBL" id="JABEQD010000014">
    <property type="protein sequence ID" value="MBB2169907.1"/>
    <property type="molecule type" value="Genomic_DNA"/>
</dbReference>
<dbReference type="RefSeq" id="WP_182987380.1">
    <property type="nucleotide sequence ID" value="NZ_JABEQD010000014.1"/>
</dbReference>
<name>A0A7W4IW85_9PROT</name>
<comment type="caution">
    <text evidence="1">The sequence shown here is derived from an EMBL/GenBank/DDBJ whole genome shotgun (WGS) entry which is preliminary data.</text>
</comment>
<organism evidence="1 2">
    <name type="scientific">Gluconacetobacter aggeris</name>
    <dbReference type="NCBI Taxonomy" id="1286186"/>
    <lineage>
        <taxon>Bacteria</taxon>
        <taxon>Pseudomonadati</taxon>
        <taxon>Pseudomonadota</taxon>
        <taxon>Alphaproteobacteria</taxon>
        <taxon>Acetobacterales</taxon>
        <taxon>Acetobacteraceae</taxon>
        <taxon>Gluconacetobacter</taxon>
    </lineage>
</organism>